<dbReference type="PANTHER" id="PTHR31676:SF76">
    <property type="entry name" value="OS05G0362300 PROTEIN"/>
    <property type="match status" value="1"/>
</dbReference>
<reference evidence="2" key="1">
    <citation type="submission" date="2018-02" db="EMBL/GenBank/DDBJ databases">
        <title>Rhizophora mucronata_Transcriptome.</title>
        <authorList>
            <person name="Meera S.P."/>
            <person name="Sreeshan A."/>
            <person name="Augustine A."/>
        </authorList>
    </citation>
    <scope>NUCLEOTIDE SEQUENCE</scope>
    <source>
        <tissue evidence="2">Leaf</tissue>
    </source>
</reference>
<dbReference type="InterPro" id="IPR036758">
    <property type="entry name" value="At5g01610-like"/>
</dbReference>
<feature type="chain" id="PRO_5015131756" description="DUF538 domain-containing protein" evidence="1">
    <location>
        <begin position="29"/>
        <end position="180"/>
    </location>
</feature>
<evidence type="ECO:0000256" key="1">
    <source>
        <dbReference type="SAM" id="SignalP"/>
    </source>
</evidence>
<dbReference type="Gene3D" id="2.30.240.10">
    <property type="entry name" value="At5g01610-like"/>
    <property type="match status" value="1"/>
</dbReference>
<evidence type="ECO:0000313" key="2">
    <source>
        <dbReference type="EMBL" id="MBX04795.1"/>
    </source>
</evidence>
<sequence>MVLSNAHSCRSLLSILSLVLIFSQSVSPLASDREEISHGQQTTAYQMLRQYGFPSGILPRGVLGYDLDNTTGKFSAFLNGSCSFSLEGSYQLKYRSTIKGHISQRRILSLEGVSVKLFFMWVDIIEVSRSGDDLEFSVGIAGAGFPIDNFEESPRCGCGFNCGDDNRLTWHRKSPFVSSS</sequence>
<dbReference type="Pfam" id="PF04398">
    <property type="entry name" value="DUF538"/>
    <property type="match status" value="1"/>
</dbReference>
<accession>A0A2P2KGD8</accession>
<proteinExistence type="predicted"/>
<evidence type="ECO:0008006" key="3">
    <source>
        <dbReference type="Google" id="ProtNLM"/>
    </source>
</evidence>
<name>A0A2P2KGD8_RHIMU</name>
<dbReference type="AlphaFoldDB" id="A0A2P2KGD8"/>
<keyword evidence="1" id="KW-0732">Signal</keyword>
<organism evidence="2">
    <name type="scientific">Rhizophora mucronata</name>
    <name type="common">Asiatic mangrove</name>
    <dbReference type="NCBI Taxonomy" id="61149"/>
    <lineage>
        <taxon>Eukaryota</taxon>
        <taxon>Viridiplantae</taxon>
        <taxon>Streptophyta</taxon>
        <taxon>Embryophyta</taxon>
        <taxon>Tracheophyta</taxon>
        <taxon>Spermatophyta</taxon>
        <taxon>Magnoliopsida</taxon>
        <taxon>eudicotyledons</taxon>
        <taxon>Gunneridae</taxon>
        <taxon>Pentapetalae</taxon>
        <taxon>rosids</taxon>
        <taxon>fabids</taxon>
        <taxon>Malpighiales</taxon>
        <taxon>Rhizophoraceae</taxon>
        <taxon>Rhizophora</taxon>
    </lineage>
</organism>
<dbReference type="PANTHER" id="PTHR31676">
    <property type="entry name" value="T31J12.3 PROTEIN-RELATED"/>
    <property type="match status" value="1"/>
</dbReference>
<protein>
    <recommendedName>
        <fullName evidence="3">DUF538 domain-containing protein</fullName>
    </recommendedName>
</protein>
<feature type="signal peptide" evidence="1">
    <location>
        <begin position="1"/>
        <end position="28"/>
    </location>
</feature>
<dbReference type="InterPro" id="IPR007493">
    <property type="entry name" value="DUF538"/>
</dbReference>
<dbReference type="EMBL" id="GGEC01024311">
    <property type="protein sequence ID" value="MBX04795.1"/>
    <property type="molecule type" value="Transcribed_RNA"/>
</dbReference>
<dbReference type="SUPFAM" id="SSF141562">
    <property type="entry name" value="At5g01610-like"/>
    <property type="match status" value="1"/>
</dbReference>